<dbReference type="RefSeq" id="WP_013753188.1">
    <property type="nucleotide sequence ID" value="NZ_BMZC01000003.1"/>
</dbReference>
<comment type="similarity">
    <text evidence="1">Belongs to the metallo-dependent hydrolases superfamily. TatD-type hydrolase family.</text>
</comment>
<dbReference type="InterPro" id="IPR032466">
    <property type="entry name" value="Metal_Hydrolase"/>
</dbReference>
<gene>
    <name evidence="5" type="ORF">GCM10011274_13980</name>
</gene>
<feature type="binding site" evidence="4">
    <location>
        <position position="93"/>
    </location>
    <ligand>
        <name>a divalent metal cation</name>
        <dbReference type="ChEBI" id="CHEBI:60240"/>
        <label>1</label>
    </ligand>
</feature>
<comment type="caution">
    <text evidence="5">The sequence shown here is derived from an EMBL/GenBank/DDBJ whole genome shotgun (WGS) entry which is preliminary data.</text>
</comment>
<dbReference type="PROSITE" id="PS01091">
    <property type="entry name" value="TATD_3"/>
    <property type="match status" value="1"/>
</dbReference>
<reference evidence="5" key="1">
    <citation type="journal article" date="2014" name="Int. J. Syst. Evol. Microbiol.">
        <title>Complete genome sequence of Corynebacterium casei LMG S-19264T (=DSM 44701T), isolated from a smear-ripened cheese.</title>
        <authorList>
            <consortium name="US DOE Joint Genome Institute (JGI-PGF)"/>
            <person name="Walter F."/>
            <person name="Albersmeier A."/>
            <person name="Kalinowski J."/>
            <person name="Ruckert C."/>
        </authorList>
    </citation>
    <scope>NUCLEOTIDE SEQUENCE</scope>
    <source>
        <strain evidence="5">KCTC 32337</strain>
    </source>
</reference>
<dbReference type="CDD" id="cd01310">
    <property type="entry name" value="TatD_DNAse"/>
    <property type="match status" value="1"/>
</dbReference>
<dbReference type="Pfam" id="PF01026">
    <property type="entry name" value="TatD_DNase"/>
    <property type="match status" value="1"/>
</dbReference>
<dbReference type="Proteomes" id="UP000622604">
    <property type="component" value="Unassembled WGS sequence"/>
</dbReference>
<feature type="binding site" evidence="4">
    <location>
        <position position="128"/>
    </location>
    <ligand>
        <name>a divalent metal cation</name>
        <dbReference type="ChEBI" id="CHEBI:60240"/>
        <label>2</label>
    </ligand>
</feature>
<feature type="binding site" evidence="4">
    <location>
        <position position="152"/>
    </location>
    <ligand>
        <name>a divalent metal cation</name>
        <dbReference type="ChEBI" id="CHEBI:60240"/>
        <label>2</label>
    </ligand>
</feature>
<evidence type="ECO:0000313" key="6">
    <source>
        <dbReference type="Proteomes" id="UP000622604"/>
    </source>
</evidence>
<reference evidence="5" key="2">
    <citation type="submission" date="2020-09" db="EMBL/GenBank/DDBJ databases">
        <authorList>
            <person name="Sun Q."/>
            <person name="Kim S."/>
        </authorList>
    </citation>
    <scope>NUCLEOTIDE SEQUENCE</scope>
    <source>
        <strain evidence="5">KCTC 32337</strain>
    </source>
</reference>
<dbReference type="GO" id="GO:0004536">
    <property type="term" value="F:DNA nuclease activity"/>
    <property type="evidence" value="ECO:0007669"/>
    <property type="project" value="InterPro"/>
</dbReference>
<dbReference type="GO" id="GO:0016788">
    <property type="term" value="F:hydrolase activity, acting on ester bonds"/>
    <property type="evidence" value="ECO:0007669"/>
    <property type="project" value="InterPro"/>
</dbReference>
<dbReference type="PROSITE" id="PS01137">
    <property type="entry name" value="TATD_1"/>
    <property type="match status" value="1"/>
</dbReference>
<keyword evidence="3" id="KW-0378">Hydrolase</keyword>
<dbReference type="GO" id="GO:0046872">
    <property type="term" value="F:metal ion binding"/>
    <property type="evidence" value="ECO:0007669"/>
    <property type="project" value="UniProtKB-KW"/>
</dbReference>
<accession>A0A8H9LZG4</accession>
<evidence type="ECO:0000256" key="4">
    <source>
        <dbReference type="PIRSR" id="PIRSR005902-1"/>
    </source>
</evidence>
<dbReference type="Gene3D" id="3.20.20.140">
    <property type="entry name" value="Metal-dependent hydrolases"/>
    <property type="match status" value="1"/>
</dbReference>
<organism evidence="5 6">
    <name type="scientific">Paraglaciecola chathamensis</name>
    <dbReference type="NCBI Taxonomy" id="368405"/>
    <lineage>
        <taxon>Bacteria</taxon>
        <taxon>Pseudomonadati</taxon>
        <taxon>Pseudomonadota</taxon>
        <taxon>Gammaproteobacteria</taxon>
        <taxon>Alteromonadales</taxon>
        <taxon>Alteromonadaceae</taxon>
        <taxon>Paraglaciecola</taxon>
    </lineage>
</organism>
<evidence type="ECO:0000256" key="1">
    <source>
        <dbReference type="ARBA" id="ARBA00009275"/>
    </source>
</evidence>
<dbReference type="InterPro" id="IPR015991">
    <property type="entry name" value="TatD/YcfH-like"/>
</dbReference>
<protein>
    <submittedName>
        <fullName evidence="5">Deoxyribonuclease</fullName>
    </submittedName>
</protein>
<evidence type="ECO:0000313" key="5">
    <source>
        <dbReference type="EMBL" id="GGZ57013.1"/>
    </source>
</evidence>
<dbReference type="PANTHER" id="PTHR46124">
    <property type="entry name" value="D-AMINOACYL-TRNA DEACYLASE"/>
    <property type="match status" value="1"/>
</dbReference>
<dbReference type="PIRSF" id="PIRSF005902">
    <property type="entry name" value="DNase_TatD"/>
    <property type="match status" value="1"/>
</dbReference>
<dbReference type="SUPFAM" id="SSF51556">
    <property type="entry name" value="Metallo-dependent hydrolases"/>
    <property type="match status" value="1"/>
</dbReference>
<name>A0A8H9LZG4_9ALTE</name>
<dbReference type="InterPro" id="IPR018228">
    <property type="entry name" value="DNase_TatD-rel_CS"/>
</dbReference>
<dbReference type="AlphaFoldDB" id="A0A8H9LZG4"/>
<dbReference type="FunFam" id="3.20.20.140:FF:000005">
    <property type="entry name" value="TatD family hydrolase"/>
    <property type="match status" value="1"/>
</dbReference>
<dbReference type="NCBIfam" id="TIGR00010">
    <property type="entry name" value="YchF/TatD family DNA exonuclease"/>
    <property type="match status" value="1"/>
</dbReference>
<dbReference type="PANTHER" id="PTHR46124:SF3">
    <property type="entry name" value="HYDROLASE"/>
    <property type="match status" value="1"/>
</dbReference>
<evidence type="ECO:0000256" key="3">
    <source>
        <dbReference type="ARBA" id="ARBA00022801"/>
    </source>
</evidence>
<feature type="binding site" evidence="4">
    <location>
        <position position="5"/>
    </location>
    <ligand>
        <name>a divalent metal cation</name>
        <dbReference type="ChEBI" id="CHEBI:60240"/>
        <label>1</label>
    </ligand>
</feature>
<dbReference type="InterPro" id="IPR001130">
    <property type="entry name" value="TatD-like"/>
</dbReference>
<proteinExistence type="inferred from homology"/>
<evidence type="ECO:0000256" key="2">
    <source>
        <dbReference type="ARBA" id="ARBA00022723"/>
    </source>
</evidence>
<sequence length="256" mass="28835">MIDSHCHLDFTAFDSDREQVLQTCTERGVSTFVIPGTQANAWDNLISLCNSSGRLNFALGLHPYFLDDYCESHIQQLDELLTQQQGHVVAVGEIGLDFSLSIDSDLQEQVFTEQIRLAQQHDLPIIVHHRRSHNALIRLLKEKRFDNGGIIHAFSGSYQEAQTYIDLGFKLGVGGIITYPRAKKTREVVGKVPLTSLVLETDAPDMPINNKQGQRNSPVYLPIILQALQALRWEPAEVVKQACWQNTFDILVNIKT</sequence>
<keyword evidence="2 4" id="KW-0479">Metal-binding</keyword>
<feature type="binding site" evidence="4">
    <location>
        <position position="202"/>
    </location>
    <ligand>
        <name>a divalent metal cation</name>
        <dbReference type="ChEBI" id="CHEBI:60240"/>
        <label>1</label>
    </ligand>
</feature>
<feature type="binding site" evidence="4">
    <location>
        <position position="7"/>
    </location>
    <ligand>
        <name>a divalent metal cation</name>
        <dbReference type="ChEBI" id="CHEBI:60240"/>
        <label>1</label>
    </ligand>
</feature>
<dbReference type="EMBL" id="BMZC01000003">
    <property type="protein sequence ID" value="GGZ57013.1"/>
    <property type="molecule type" value="Genomic_DNA"/>
</dbReference>
<dbReference type="GO" id="GO:0005829">
    <property type="term" value="C:cytosol"/>
    <property type="evidence" value="ECO:0007669"/>
    <property type="project" value="TreeGrafter"/>
</dbReference>